<dbReference type="EMBL" id="WMEY01000007">
    <property type="protein sequence ID" value="MYL65482.1"/>
    <property type="molecule type" value="Genomic_DNA"/>
</dbReference>
<evidence type="ECO:0000313" key="1">
    <source>
        <dbReference type="EMBL" id="MYL65482.1"/>
    </source>
</evidence>
<comment type="caution">
    <text evidence="1">The sequence shown here is derived from an EMBL/GenBank/DDBJ whole genome shotgun (WGS) entry which is preliminary data.</text>
</comment>
<proteinExistence type="predicted"/>
<accession>A0A845F354</accession>
<gene>
    <name evidence="1" type="ORF">GLW07_19160</name>
</gene>
<protein>
    <submittedName>
        <fullName evidence="1">Uncharacterized protein</fullName>
    </submittedName>
</protein>
<dbReference type="RefSeq" id="WP_160920899.1">
    <property type="nucleotide sequence ID" value="NZ_WMEY01000007.1"/>
</dbReference>
<dbReference type="AlphaFoldDB" id="A0A845F354"/>
<evidence type="ECO:0000313" key="2">
    <source>
        <dbReference type="Proteomes" id="UP000447833"/>
    </source>
</evidence>
<organism evidence="1 2">
    <name type="scientific">Guptibacillus hwajinpoensis</name>
    <dbReference type="NCBI Taxonomy" id="208199"/>
    <lineage>
        <taxon>Bacteria</taxon>
        <taxon>Bacillati</taxon>
        <taxon>Bacillota</taxon>
        <taxon>Bacilli</taxon>
        <taxon>Bacillales</taxon>
        <taxon>Guptibacillaceae</taxon>
        <taxon>Guptibacillus</taxon>
    </lineage>
</organism>
<name>A0A845F354_9BACL</name>
<sequence length="85" mass="9946">MLILDLLLDIIIGVYTSLGIGTKEYKINLKVEKISKAHPCLMNYYKKFQKEFEGETHLSRDLLALNLKKEVEVEQFLKVVKEKFD</sequence>
<dbReference type="Proteomes" id="UP000447833">
    <property type="component" value="Unassembled WGS sequence"/>
</dbReference>
<reference evidence="1 2" key="1">
    <citation type="submission" date="2019-11" db="EMBL/GenBank/DDBJ databases">
        <title>Genome sequences of 17 halophilic strains isolated from different environments.</title>
        <authorList>
            <person name="Furrow R.E."/>
        </authorList>
    </citation>
    <scope>NUCLEOTIDE SEQUENCE [LARGE SCALE GENOMIC DNA]</scope>
    <source>
        <strain evidence="1 2">22506_14_FS</strain>
    </source>
</reference>